<dbReference type="Proteomes" id="UP000006620">
    <property type="component" value="Chromosome"/>
</dbReference>
<reference evidence="3" key="1">
    <citation type="submission" date="2011-06" db="EMBL/GenBank/DDBJ databases">
        <title>Complete genome sequence of Paenibacillus mucilaginosus KNP414.</title>
        <authorList>
            <person name="Wang J."/>
            <person name="Hu S."/>
            <person name="Hu X."/>
            <person name="Zhang B."/>
            <person name="Dong D."/>
            <person name="Zhang S."/>
            <person name="Zhao K."/>
            <person name="Wu D."/>
        </authorList>
    </citation>
    <scope>NUCLEOTIDE SEQUENCE [LARGE SCALE GENOMIC DNA]</scope>
    <source>
        <strain evidence="3">KNP414</strain>
    </source>
</reference>
<dbReference type="EMBL" id="CP002869">
    <property type="protein sequence ID" value="AEI40572.1"/>
    <property type="molecule type" value="Genomic_DNA"/>
</dbReference>
<dbReference type="AlphaFoldDB" id="F8FRL5"/>
<feature type="transmembrane region" description="Helical" evidence="1">
    <location>
        <begin position="20"/>
        <end position="40"/>
    </location>
</feature>
<proteinExistence type="predicted"/>
<sequence>MLSAYSSNVHPHGNVVNHYFYIFTVHMNNSSLHMYLFLLYK</sequence>
<organism evidence="2 3">
    <name type="scientific">Paenibacillus mucilaginosus (strain KNP414)</name>
    <dbReference type="NCBI Taxonomy" id="1036673"/>
    <lineage>
        <taxon>Bacteria</taxon>
        <taxon>Bacillati</taxon>
        <taxon>Bacillota</taxon>
        <taxon>Bacilli</taxon>
        <taxon>Bacillales</taxon>
        <taxon>Paenibacillaceae</taxon>
        <taxon>Paenibacillus</taxon>
    </lineage>
</organism>
<name>F8FRL5_PAEMK</name>
<reference evidence="2 3" key="2">
    <citation type="journal article" date="2013" name="Genome Announc.">
        <title>Genome Sequence of Growth-Improving Paenibacillus mucilaginosus Strain KNP414.</title>
        <authorList>
            <person name="Lu J.J."/>
            <person name="Wang J.F."/>
            <person name="Hu X.F."/>
        </authorList>
    </citation>
    <scope>NUCLEOTIDE SEQUENCE [LARGE SCALE GENOMIC DNA]</scope>
    <source>
        <strain evidence="2 3">KNP414</strain>
    </source>
</reference>
<dbReference type="HOGENOM" id="CLU_3273776_0_0_9"/>
<gene>
    <name evidence="2" type="ordered locus">KNP414_02011</name>
</gene>
<protein>
    <submittedName>
        <fullName evidence="2">Uncharacterized protein</fullName>
    </submittedName>
</protein>
<keyword evidence="1" id="KW-1133">Transmembrane helix</keyword>
<dbReference type="KEGG" id="pms:KNP414_02011"/>
<keyword evidence="1" id="KW-0472">Membrane</keyword>
<evidence type="ECO:0000256" key="1">
    <source>
        <dbReference type="SAM" id="Phobius"/>
    </source>
</evidence>
<accession>F8FRL5</accession>
<evidence type="ECO:0000313" key="2">
    <source>
        <dbReference type="EMBL" id="AEI40572.1"/>
    </source>
</evidence>
<keyword evidence="1" id="KW-0812">Transmembrane</keyword>
<evidence type="ECO:0000313" key="3">
    <source>
        <dbReference type="Proteomes" id="UP000006620"/>
    </source>
</evidence>